<protein>
    <submittedName>
        <fullName evidence="1">DUF177 domain-containing protein</fullName>
    </submittedName>
</protein>
<name>A0A9D0YNB0_AQUAO</name>
<gene>
    <name evidence="1" type="ORF">EYH37_02025</name>
</gene>
<comment type="caution">
    <text evidence="1">The sequence shown here is derived from an EMBL/GenBank/DDBJ whole genome shotgun (WGS) entry which is preliminary data.</text>
</comment>
<dbReference type="Proteomes" id="UP000606463">
    <property type="component" value="Unassembled WGS sequence"/>
</dbReference>
<proteinExistence type="predicted"/>
<dbReference type="AlphaFoldDB" id="A0A9D0YNB0"/>
<accession>A0A9D0YNB0</accession>
<dbReference type="InterPro" id="IPR003772">
    <property type="entry name" value="YceD"/>
</dbReference>
<sequence>MKEIKLDLKRIFEKEKQPYFRAQYEFTPEELKIPADVGEINSPVKVEVYIIKNPRGEGYKVNYTIIGNIDLTCSRCLEVFSKDLGGEHTVFAQSGYEEREHLRESDLNTYSLEGNILNLTQLIREQILLDLPYKPLCHPDCRGIELEDSQTAQSPFGELKKLLKK</sequence>
<evidence type="ECO:0000313" key="2">
    <source>
        <dbReference type="Proteomes" id="UP000606463"/>
    </source>
</evidence>
<evidence type="ECO:0000313" key="1">
    <source>
        <dbReference type="EMBL" id="HIP98130.1"/>
    </source>
</evidence>
<organism evidence="1 2">
    <name type="scientific">Aquifex aeolicus</name>
    <dbReference type="NCBI Taxonomy" id="63363"/>
    <lineage>
        <taxon>Bacteria</taxon>
        <taxon>Pseudomonadati</taxon>
        <taxon>Aquificota</taxon>
        <taxon>Aquificia</taxon>
        <taxon>Aquificales</taxon>
        <taxon>Aquificaceae</taxon>
        <taxon>Aquifex</taxon>
    </lineage>
</organism>
<dbReference type="Pfam" id="PF02620">
    <property type="entry name" value="YceD"/>
    <property type="match status" value="1"/>
</dbReference>
<dbReference type="EMBL" id="DQVE01000021">
    <property type="protein sequence ID" value="HIP98130.1"/>
    <property type="molecule type" value="Genomic_DNA"/>
</dbReference>
<reference evidence="1" key="1">
    <citation type="journal article" date="2020" name="ISME J.">
        <title>Gammaproteobacteria mediating utilization of methyl-, sulfur- and petroleum organic compounds in deep ocean hydrothermal plumes.</title>
        <authorList>
            <person name="Zhou Z."/>
            <person name="Liu Y."/>
            <person name="Pan J."/>
            <person name="Cron B.R."/>
            <person name="Toner B.M."/>
            <person name="Anantharaman K."/>
            <person name="Breier J.A."/>
            <person name="Dick G.J."/>
            <person name="Li M."/>
        </authorList>
    </citation>
    <scope>NUCLEOTIDE SEQUENCE</scope>
    <source>
        <strain evidence="1">SZUA-1501</strain>
    </source>
</reference>